<evidence type="ECO:0000256" key="1">
    <source>
        <dbReference type="ARBA" id="ARBA00023136"/>
    </source>
</evidence>
<dbReference type="InterPro" id="IPR004995">
    <property type="entry name" value="Spore_Ger"/>
</dbReference>
<keyword evidence="1" id="KW-0472">Membrane</keyword>
<evidence type="ECO:0000313" key="3">
    <source>
        <dbReference type="Proteomes" id="UP000076603"/>
    </source>
</evidence>
<name>A0A162S4Z8_9CLOT</name>
<dbReference type="AlphaFoldDB" id="A0A162S4Z8"/>
<organism evidence="2 3">
    <name type="scientific">Clostridium magnum DSM 2767</name>
    <dbReference type="NCBI Taxonomy" id="1121326"/>
    <lineage>
        <taxon>Bacteria</taxon>
        <taxon>Bacillati</taxon>
        <taxon>Bacillota</taxon>
        <taxon>Clostridia</taxon>
        <taxon>Eubacteriales</taxon>
        <taxon>Clostridiaceae</taxon>
        <taxon>Clostridium</taxon>
    </lineage>
</organism>
<protein>
    <submittedName>
        <fullName evidence="2">Uncharacterized protein</fullName>
    </submittedName>
</protein>
<dbReference type="Proteomes" id="UP000076603">
    <property type="component" value="Unassembled WGS sequence"/>
</dbReference>
<dbReference type="STRING" id="1121326.CLMAG_36900"/>
<dbReference type="PATRIC" id="fig|1121326.3.peg.3734"/>
<dbReference type="GO" id="GO:0009847">
    <property type="term" value="P:spore germination"/>
    <property type="evidence" value="ECO:0007669"/>
    <property type="project" value="InterPro"/>
</dbReference>
<keyword evidence="3" id="KW-1185">Reference proteome</keyword>
<gene>
    <name evidence="2" type="ORF">CLMAG_36900</name>
</gene>
<sequence>MIIKRLPISELQFETFTVGKLSRTSSKLIWIEGISNCKLLDEIRNRINNIDIDMVDGVGVLAELIKDKGTGIFLLEGKVYHFLRLLS</sequence>
<dbReference type="RefSeq" id="WP_066625537.1">
    <property type="nucleotide sequence ID" value="NZ_FQXL01000013.1"/>
</dbReference>
<dbReference type="Pfam" id="PF03323">
    <property type="entry name" value="GerA"/>
    <property type="match status" value="1"/>
</dbReference>
<comment type="caution">
    <text evidence="2">The sequence shown here is derived from an EMBL/GenBank/DDBJ whole genome shotgun (WGS) entry which is preliminary data.</text>
</comment>
<evidence type="ECO:0000313" key="2">
    <source>
        <dbReference type="EMBL" id="KZL90779.1"/>
    </source>
</evidence>
<accession>A0A162S4Z8</accession>
<reference evidence="2 3" key="1">
    <citation type="submission" date="2016-04" db="EMBL/GenBank/DDBJ databases">
        <title>Genome sequence of Clostridium magnum DSM 2767.</title>
        <authorList>
            <person name="Poehlein A."/>
            <person name="Uhlig R."/>
            <person name="Fischer R."/>
            <person name="Bahl H."/>
            <person name="Daniel R."/>
        </authorList>
    </citation>
    <scope>NUCLEOTIDE SEQUENCE [LARGE SCALE GENOMIC DNA]</scope>
    <source>
        <strain evidence="2 3">DSM 2767</strain>
    </source>
</reference>
<dbReference type="EMBL" id="LWAE01000004">
    <property type="protein sequence ID" value="KZL90779.1"/>
    <property type="molecule type" value="Genomic_DNA"/>
</dbReference>
<dbReference type="GO" id="GO:0016020">
    <property type="term" value="C:membrane"/>
    <property type="evidence" value="ECO:0007669"/>
    <property type="project" value="InterPro"/>
</dbReference>
<proteinExistence type="predicted"/>